<evidence type="ECO:0000313" key="3">
    <source>
        <dbReference type="Proteomes" id="UP000276133"/>
    </source>
</evidence>
<keyword evidence="3" id="KW-1185">Reference proteome</keyword>
<accession>A0A3M7R4H2</accession>
<gene>
    <name evidence="2" type="ORF">BpHYR1_000562</name>
</gene>
<proteinExistence type="predicted"/>
<dbReference type="EMBL" id="REGN01004271">
    <property type="protein sequence ID" value="RNA18274.1"/>
    <property type="molecule type" value="Genomic_DNA"/>
</dbReference>
<evidence type="ECO:0000256" key="1">
    <source>
        <dbReference type="SAM" id="MobiDB-lite"/>
    </source>
</evidence>
<dbReference type="Proteomes" id="UP000276133">
    <property type="component" value="Unassembled WGS sequence"/>
</dbReference>
<evidence type="ECO:0000313" key="2">
    <source>
        <dbReference type="EMBL" id="RNA18274.1"/>
    </source>
</evidence>
<protein>
    <submittedName>
        <fullName evidence="2">Uncharacterized protein</fullName>
    </submittedName>
</protein>
<feature type="region of interest" description="Disordered" evidence="1">
    <location>
        <begin position="70"/>
        <end position="91"/>
    </location>
</feature>
<dbReference type="AlphaFoldDB" id="A0A3M7R4H2"/>
<feature type="compositionally biased region" description="Polar residues" evidence="1">
    <location>
        <begin position="70"/>
        <end position="82"/>
    </location>
</feature>
<sequence length="91" mass="10085">MTKEDIFVLIKKINKLSFGSLTQILVEDSLEELLFLATALLFLAALGVSPGNLIKILITPLSILKASLNPRRSNSYSQSSVERNPIERKTL</sequence>
<organism evidence="2 3">
    <name type="scientific">Brachionus plicatilis</name>
    <name type="common">Marine rotifer</name>
    <name type="synonym">Brachionus muelleri</name>
    <dbReference type="NCBI Taxonomy" id="10195"/>
    <lineage>
        <taxon>Eukaryota</taxon>
        <taxon>Metazoa</taxon>
        <taxon>Spiralia</taxon>
        <taxon>Gnathifera</taxon>
        <taxon>Rotifera</taxon>
        <taxon>Eurotatoria</taxon>
        <taxon>Monogononta</taxon>
        <taxon>Pseudotrocha</taxon>
        <taxon>Ploima</taxon>
        <taxon>Brachionidae</taxon>
        <taxon>Brachionus</taxon>
    </lineage>
</organism>
<name>A0A3M7R4H2_BRAPC</name>
<comment type="caution">
    <text evidence="2">The sequence shown here is derived from an EMBL/GenBank/DDBJ whole genome shotgun (WGS) entry which is preliminary data.</text>
</comment>
<reference evidence="2 3" key="1">
    <citation type="journal article" date="2018" name="Sci. Rep.">
        <title>Genomic signatures of local adaptation to the degree of environmental predictability in rotifers.</title>
        <authorList>
            <person name="Franch-Gras L."/>
            <person name="Hahn C."/>
            <person name="Garcia-Roger E.M."/>
            <person name="Carmona M.J."/>
            <person name="Serra M."/>
            <person name="Gomez A."/>
        </authorList>
    </citation>
    <scope>NUCLEOTIDE SEQUENCE [LARGE SCALE GENOMIC DNA]</scope>
    <source>
        <strain evidence="2">HYR1</strain>
    </source>
</reference>